<sequence>MDSRMYSNLHASSASAPSLRASEPMALSALAPLPMLDDPGNVKVVVRCRAFVRREREKGTQCLIRMDPATEKTTLLAPSDLDSNSSLRRAYEDKEFTFDKSYWSHDMEDPHYAHQEDVYRSFGEEFLDHNFAGYHTCIFAYGQTGSGKSYTMMGTPEQPGLIPRTCEELFDRIRDEPTPNTSYHVQVSYFEVYNEHVRDLLVPRTNHSIYLKIRESQKDGVYVQGLTEAEVKSYADVERLMKIGDMSRTTASTKMNDSSSRSHAVFTIRLKQITHSLLSDETIERTARMRLVDLAGSERAKSTEATGQRLKEGGQINKSLTTLGRVIAALADPSRHNAKGGRRPRTVVPYRDSVLTWLLRDSLGGNSKTAMVACIAPADYEETLSTLRYADQAKRIRTRATVNQDCMSAAQRDAQITEMAEQIRSLQVSVNAASQRKREEATELEEYQRQVALMQRLMGEDRQMSESKIKALSNEVEELRPANAALRSEIEALRRHLALALGELKNPIVLPPPQPVVSPGLEQAEFMVGKKRSGMGEGGKENSDPMHSDEDTSDDDSDSGYDEGDHDDLAQELQNEAQDFLKDLGMFRRKVGTDVERFGVRQTLSEMLVN</sequence>
<feature type="region of interest" description="Disordered" evidence="6">
    <location>
        <begin position="531"/>
        <end position="576"/>
    </location>
</feature>
<proteinExistence type="inferred from homology"/>
<organism evidence="8 9">
    <name type="scientific">Massariosphaeria phaeospora</name>
    <dbReference type="NCBI Taxonomy" id="100035"/>
    <lineage>
        <taxon>Eukaryota</taxon>
        <taxon>Fungi</taxon>
        <taxon>Dikarya</taxon>
        <taxon>Ascomycota</taxon>
        <taxon>Pezizomycotina</taxon>
        <taxon>Dothideomycetes</taxon>
        <taxon>Pleosporomycetidae</taxon>
        <taxon>Pleosporales</taxon>
        <taxon>Pleosporales incertae sedis</taxon>
        <taxon>Massariosphaeria</taxon>
    </lineage>
</organism>
<keyword evidence="4" id="KW-0493">Microtubule</keyword>
<dbReference type="Pfam" id="PF00225">
    <property type="entry name" value="Kinesin"/>
    <property type="match status" value="1"/>
</dbReference>
<feature type="compositionally biased region" description="Basic and acidic residues" evidence="6">
    <location>
        <begin position="538"/>
        <end position="550"/>
    </location>
</feature>
<accession>A0A7C8MNF5</accession>
<keyword evidence="2 3" id="KW-0067">ATP-binding</keyword>
<evidence type="ECO:0000259" key="7">
    <source>
        <dbReference type="PROSITE" id="PS50067"/>
    </source>
</evidence>
<dbReference type="PANTHER" id="PTHR47117">
    <property type="entry name" value="STAR-RELATED LIPID TRANSFER PROTEIN 9"/>
    <property type="match status" value="1"/>
</dbReference>
<dbReference type="InterPro" id="IPR001752">
    <property type="entry name" value="Kinesin_motor_dom"/>
</dbReference>
<dbReference type="PRINTS" id="PR00380">
    <property type="entry name" value="KINESINHEAVY"/>
</dbReference>
<dbReference type="GO" id="GO:0007018">
    <property type="term" value="P:microtubule-based movement"/>
    <property type="evidence" value="ECO:0007669"/>
    <property type="project" value="InterPro"/>
</dbReference>
<evidence type="ECO:0000313" key="8">
    <source>
        <dbReference type="EMBL" id="KAF2873484.1"/>
    </source>
</evidence>
<dbReference type="Gene3D" id="3.40.850.10">
    <property type="entry name" value="Kinesin motor domain"/>
    <property type="match status" value="1"/>
</dbReference>
<dbReference type="SMART" id="SM00129">
    <property type="entry name" value="KISc"/>
    <property type="match status" value="1"/>
</dbReference>
<dbReference type="GO" id="GO:0005874">
    <property type="term" value="C:microtubule"/>
    <property type="evidence" value="ECO:0007669"/>
    <property type="project" value="UniProtKB-KW"/>
</dbReference>
<evidence type="ECO:0000256" key="3">
    <source>
        <dbReference type="PROSITE-ProRule" id="PRU00283"/>
    </source>
</evidence>
<keyword evidence="3 4" id="KW-0505">Motor protein</keyword>
<dbReference type="GO" id="GO:0008017">
    <property type="term" value="F:microtubule binding"/>
    <property type="evidence" value="ECO:0007669"/>
    <property type="project" value="InterPro"/>
</dbReference>
<dbReference type="PROSITE" id="PS00411">
    <property type="entry name" value="KINESIN_MOTOR_1"/>
    <property type="match status" value="1"/>
</dbReference>
<dbReference type="Proteomes" id="UP000481861">
    <property type="component" value="Unassembled WGS sequence"/>
</dbReference>
<keyword evidence="1 3" id="KW-0547">Nucleotide-binding</keyword>
<dbReference type="InterPro" id="IPR019821">
    <property type="entry name" value="Kinesin_motor_CS"/>
</dbReference>
<dbReference type="FunFam" id="3.40.850.10:FF:000050">
    <property type="entry name" value="Kinesin-like protein"/>
    <property type="match status" value="1"/>
</dbReference>
<feature type="binding site" evidence="3">
    <location>
        <begin position="142"/>
        <end position="149"/>
    </location>
    <ligand>
        <name>ATP</name>
        <dbReference type="ChEBI" id="CHEBI:30616"/>
    </ligand>
</feature>
<dbReference type="PROSITE" id="PS50067">
    <property type="entry name" value="KINESIN_MOTOR_2"/>
    <property type="match status" value="1"/>
</dbReference>
<dbReference type="AlphaFoldDB" id="A0A7C8MNF5"/>
<comment type="similarity">
    <text evidence="3 4">Belongs to the TRAFAC class myosin-kinesin ATPase superfamily. Kinesin family.</text>
</comment>
<name>A0A7C8MNF5_9PLEO</name>
<evidence type="ECO:0000256" key="5">
    <source>
        <dbReference type="SAM" id="Coils"/>
    </source>
</evidence>
<evidence type="ECO:0000256" key="4">
    <source>
        <dbReference type="RuleBase" id="RU000394"/>
    </source>
</evidence>
<keyword evidence="9" id="KW-1185">Reference proteome</keyword>
<reference evidence="8 9" key="1">
    <citation type="submission" date="2020-01" db="EMBL/GenBank/DDBJ databases">
        <authorList>
            <consortium name="DOE Joint Genome Institute"/>
            <person name="Haridas S."/>
            <person name="Albert R."/>
            <person name="Binder M."/>
            <person name="Bloem J."/>
            <person name="Labutti K."/>
            <person name="Salamov A."/>
            <person name="Andreopoulos B."/>
            <person name="Baker S.E."/>
            <person name="Barry K."/>
            <person name="Bills G."/>
            <person name="Bluhm B.H."/>
            <person name="Cannon C."/>
            <person name="Castanera R."/>
            <person name="Culley D.E."/>
            <person name="Daum C."/>
            <person name="Ezra D."/>
            <person name="Gonzalez J.B."/>
            <person name="Henrissat B."/>
            <person name="Kuo A."/>
            <person name="Liang C."/>
            <person name="Lipzen A."/>
            <person name="Lutzoni F."/>
            <person name="Magnuson J."/>
            <person name="Mondo S."/>
            <person name="Nolan M."/>
            <person name="Ohm R."/>
            <person name="Pangilinan J."/>
            <person name="Park H.-J.H."/>
            <person name="Ramirez L."/>
            <person name="Alfaro M."/>
            <person name="Sun H."/>
            <person name="Tritt A."/>
            <person name="Yoshinaga Y."/>
            <person name="Zwiers L.-H.L."/>
            <person name="Turgeon B.G."/>
            <person name="Goodwin S.B."/>
            <person name="Spatafora J.W."/>
            <person name="Crous P.W."/>
            <person name="Grigoriev I.V."/>
        </authorList>
    </citation>
    <scope>NUCLEOTIDE SEQUENCE [LARGE SCALE GENOMIC DNA]</scope>
    <source>
        <strain evidence="8 9">CBS 611.86</strain>
    </source>
</reference>
<comment type="caution">
    <text evidence="8">The sequence shown here is derived from an EMBL/GenBank/DDBJ whole genome shotgun (WGS) entry which is preliminary data.</text>
</comment>
<evidence type="ECO:0000256" key="1">
    <source>
        <dbReference type="ARBA" id="ARBA00022741"/>
    </source>
</evidence>
<dbReference type="EMBL" id="JAADJZ010000007">
    <property type="protein sequence ID" value="KAF2873484.1"/>
    <property type="molecule type" value="Genomic_DNA"/>
</dbReference>
<feature type="compositionally biased region" description="Acidic residues" evidence="6">
    <location>
        <begin position="551"/>
        <end position="566"/>
    </location>
</feature>
<dbReference type="CDD" id="cd01365">
    <property type="entry name" value="KISc_KIF1A_KIF1B"/>
    <property type="match status" value="1"/>
</dbReference>
<dbReference type="OrthoDB" id="3176171at2759"/>
<keyword evidence="8" id="KW-0378">Hydrolase</keyword>
<keyword evidence="5" id="KW-0175">Coiled coil</keyword>
<protein>
    <recommendedName>
        <fullName evidence="4">Kinesin-like protein</fullName>
    </recommendedName>
</protein>
<gene>
    <name evidence="8" type="ORF">BDV95DRAFT_604984</name>
</gene>
<evidence type="ECO:0000256" key="6">
    <source>
        <dbReference type="SAM" id="MobiDB-lite"/>
    </source>
</evidence>
<evidence type="ECO:0000256" key="2">
    <source>
        <dbReference type="ARBA" id="ARBA00022840"/>
    </source>
</evidence>
<dbReference type="InterPro" id="IPR036961">
    <property type="entry name" value="Kinesin_motor_dom_sf"/>
</dbReference>
<feature type="domain" description="Kinesin motor" evidence="7">
    <location>
        <begin position="41"/>
        <end position="396"/>
    </location>
</feature>
<dbReference type="GO" id="GO:0005524">
    <property type="term" value="F:ATP binding"/>
    <property type="evidence" value="ECO:0007669"/>
    <property type="project" value="UniProtKB-UniRule"/>
</dbReference>
<dbReference type="GO" id="GO:0016787">
    <property type="term" value="F:hydrolase activity"/>
    <property type="evidence" value="ECO:0007669"/>
    <property type="project" value="UniProtKB-KW"/>
</dbReference>
<feature type="coiled-coil region" evidence="5">
    <location>
        <begin position="430"/>
        <end position="457"/>
    </location>
</feature>
<dbReference type="GO" id="GO:0003777">
    <property type="term" value="F:microtubule motor activity"/>
    <property type="evidence" value="ECO:0007669"/>
    <property type="project" value="InterPro"/>
</dbReference>
<dbReference type="InterPro" id="IPR027417">
    <property type="entry name" value="P-loop_NTPase"/>
</dbReference>
<evidence type="ECO:0000313" key="9">
    <source>
        <dbReference type="Proteomes" id="UP000481861"/>
    </source>
</evidence>
<dbReference type="SUPFAM" id="SSF52540">
    <property type="entry name" value="P-loop containing nucleoside triphosphate hydrolases"/>
    <property type="match status" value="1"/>
</dbReference>